<evidence type="ECO:0000256" key="3">
    <source>
        <dbReference type="SAM" id="MobiDB-lite"/>
    </source>
</evidence>
<comment type="subcellular location">
    <subcellularLocation>
        <location evidence="1">Secreted</location>
    </subcellularLocation>
</comment>
<dbReference type="InterPro" id="IPR035940">
    <property type="entry name" value="CAP_sf"/>
</dbReference>
<proteinExistence type="predicted"/>
<evidence type="ECO:0000259" key="4">
    <source>
        <dbReference type="SMART" id="SM00198"/>
    </source>
</evidence>
<keyword evidence="2" id="KW-0964">Secreted</keyword>
<dbReference type="PROSITE" id="PS01009">
    <property type="entry name" value="CRISP_1"/>
    <property type="match status" value="1"/>
</dbReference>
<reference evidence="6" key="1">
    <citation type="submission" date="2025-08" db="UniProtKB">
        <authorList>
            <consortium name="RefSeq"/>
        </authorList>
    </citation>
    <scope>IDENTIFICATION</scope>
    <source>
        <tissue evidence="6">Whole body</tissue>
    </source>
</reference>
<protein>
    <submittedName>
        <fullName evidence="6">Uncharacterized protein LOC113404499</fullName>
    </submittedName>
</protein>
<feature type="domain" description="SCP" evidence="4">
    <location>
        <begin position="219"/>
        <end position="358"/>
    </location>
</feature>
<evidence type="ECO:0000256" key="2">
    <source>
        <dbReference type="ARBA" id="ARBA00022525"/>
    </source>
</evidence>
<dbReference type="Pfam" id="PF00188">
    <property type="entry name" value="CAP"/>
    <property type="match status" value="1"/>
</dbReference>
<dbReference type="InterPro" id="IPR014044">
    <property type="entry name" value="CAP_dom"/>
</dbReference>
<evidence type="ECO:0000313" key="6">
    <source>
        <dbReference type="RefSeq" id="XP_026501203.2"/>
    </source>
</evidence>
<dbReference type="SMART" id="SM00198">
    <property type="entry name" value="SCP"/>
    <property type="match status" value="1"/>
</dbReference>
<dbReference type="Gene3D" id="3.40.33.10">
    <property type="entry name" value="CAP"/>
    <property type="match status" value="1"/>
</dbReference>
<dbReference type="PANTHER" id="PTHR10334">
    <property type="entry name" value="CYSTEINE-RICH SECRETORY PROTEIN-RELATED"/>
    <property type="match status" value="1"/>
</dbReference>
<dbReference type="Proteomes" id="UP001652626">
    <property type="component" value="Chromosome 5"/>
</dbReference>
<dbReference type="GeneID" id="113404499"/>
<dbReference type="SUPFAM" id="SSF55797">
    <property type="entry name" value="PR-1-like"/>
    <property type="match status" value="1"/>
</dbReference>
<keyword evidence="5" id="KW-1185">Reference proteome</keyword>
<evidence type="ECO:0000256" key="1">
    <source>
        <dbReference type="ARBA" id="ARBA00004613"/>
    </source>
</evidence>
<gene>
    <name evidence="6" type="primary">LOC113404499</name>
</gene>
<feature type="region of interest" description="Disordered" evidence="3">
    <location>
        <begin position="358"/>
        <end position="380"/>
    </location>
</feature>
<dbReference type="InterPro" id="IPR001283">
    <property type="entry name" value="CRISP-related"/>
</dbReference>
<accession>A0A8B8IVP1</accession>
<organism evidence="5 6">
    <name type="scientific">Vanessa tameamea</name>
    <name type="common">Kamehameha butterfly</name>
    <dbReference type="NCBI Taxonomy" id="334116"/>
    <lineage>
        <taxon>Eukaryota</taxon>
        <taxon>Metazoa</taxon>
        <taxon>Ecdysozoa</taxon>
        <taxon>Arthropoda</taxon>
        <taxon>Hexapoda</taxon>
        <taxon>Insecta</taxon>
        <taxon>Pterygota</taxon>
        <taxon>Neoptera</taxon>
        <taxon>Endopterygota</taxon>
        <taxon>Lepidoptera</taxon>
        <taxon>Glossata</taxon>
        <taxon>Ditrysia</taxon>
        <taxon>Papilionoidea</taxon>
        <taxon>Nymphalidae</taxon>
        <taxon>Nymphalinae</taxon>
        <taxon>Vanessa</taxon>
    </lineage>
</organism>
<dbReference type="OrthoDB" id="337038at2759"/>
<name>A0A8B8IVP1_VANTA</name>
<dbReference type="AlphaFoldDB" id="A0A8B8IVP1"/>
<dbReference type="InterPro" id="IPR018244">
    <property type="entry name" value="Allrgn_V5/Tpx1_CS"/>
</dbReference>
<evidence type="ECO:0000313" key="5">
    <source>
        <dbReference type="Proteomes" id="UP001652626"/>
    </source>
</evidence>
<dbReference type="CDD" id="cd05382">
    <property type="entry name" value="CAP_GAPR1-like"/>
    <property type="match status" value="1"/>
</dbReference>
<dbReference type="OMA" id="PMSITHD"/>
<dbReference type="InterPro" id="IPR034113">
    <property type="entry name" value="SCP_GAPR1-like"/>
</dbReference>
<dbReference type="RefSeq" id="XP_026501203.2">
    <property type="nucleotide sequence ID" value="XM_026645418.2"/>
</dbReference>
<dbReference type="PRINTS" id="PR00837">
    <property type="entry name" value="V5TPXLIKE"/>
</dbReference>
<dbReference type="GO" id="GO:0005576">
    <property type="term" value="C:extracellular region"/>
    <property type="evidence" value="ECO:0007669"/>
    <property type="project" value="UniProtKB-SubCell"/>
</dbReference>
<sequence length="380" mass="43422">MKAQKALEENEVILRVFCFRKRNFISRPALCSIFKAASISTTVGCKQPSALRDVIRAMTAPRDRRADDNVELLPLKSMLVNNNHREDEAYYPPSPVFNNNPSSSNLYDYTLLSKRTPASKRLLRSSQPAPTPLLTLCGAPPPSRKREELTALANLKKKVAPALLQHARKPWRNHEPTKEDSQPEQLDNRQKLLQRILLSKPVSMVVQWSEVRTAWQDSDFITECLCWHNVYRQRHGAPQLYMAPELCDYAQAWANHLAHTNKFRYRNDRDVGQNLYQRPVSDIQPDVTGQEVSSYWYAAVRQYNFFKDTDILHANVNAGHFTQMVWVATRFFGVGKARSRAGKVIVVANYSPPGNMSGQFETNVLPPLPDNFPDIPQPEH</sequence>